<dbReference type="InterPro" id="IPR009991">
    <property type="entry name" value="DCTN3"/>
</dbReference>
<evidence type="ECO:0000313" key="1">
    <source>
        <dbReference type="Proteomes" id="UP000695022"/>
    </source>
</evidence>
<name>A0ABM1DUL0_PRICU</name>
<keyword evidence="1" id="KW-1185">Reference proteome</keyword>
<organism evidence="1 2">
    <name type="scientific">Priapulus caudatus</name>
    <name type="common">Priapulid worm</name>
    <dbReference type="NCBI Taxonomy" id="37621"/>
    <lineage>
        <taxon>Eukaryota</taxon>
        <taxon>Metazoa</taxon>
        <taxon>Ecdysozoa</taxon>
        <taxon>Scalidophora</taxon>
        <taxon>Priapulida</taxon>
        <taxon>Priapulimorpha</taxon>
        <taxon>Priapulimorphida</taxon>
        <taxon>Priapulidae</taxon>
        <taxon>Priapulus</taxon>
    </lineage>
</organism>
<proteinExistence type="predicted"/>
<dbReference type="Pfam" id="PF07426">
    <property type="entry name" value="Dynactin_p22"/>
    <property type="match status" value="1"/>
</dbReference>
<dbReference type="PANTHER" id="PTHR28360:SF1">
    <property type="entry name" value="DYNACTIN SUBUNIT 3"/>
    <property type="match status" value="1"/>
</dbReference>
<dbReference type="RefSeq" id="XP_014663631.1">
    <property type="nucleotide sequence ID" value="XM_014808145.1"/>
</dbReference>
<gene>
    <name evidence="2" type="primary">LOC106806267</name>
</gene>
<dbReference type="PANTHER" id="PTHR28360">
    <property type="entry name" value="DYNACTIN SUBUNIT 3"/>
    <property type="match status" value="1"/>
</dbReference>
<reference evidence="2" key="1">
    <citation type="submission" date="2025-08" db="UniProtKB">
        <authorList>
            <consortium name="RefSeq"/>
        </authorList>
    </citation>
    <scope>IDENTIFICATION</scope>
</reference>
<dbReference type="GeneID" id="106806267"/>
<protein>
    <submittedName>
        <fullName evidence="2">Dynactin subunit 3-like</fullName>
    </submittedName>
</protein>
<evidence type="ECO:0000313" key="2">
    <source>
        <dbReference type="RefSeq" id="XP_014663631.1"/>
    </source>
</evidence>
<sequence length="186" mass="21400">MSDMWLGSIENRIDVLENRVFGKADKDAEYPKCVNTLTAVNKRLTAATKGREKVNQCMKRLYDIEKYIDPEYGNTLLLPQTAKLEVILDGEDRIRDMVSQLDKLEILKHVLNSEHIKATPALAEKLQNLNQIHLQQQDQGESITEETKQLIDTYNSLTTTISKQFIQWNTILQTHEAELSDKKKSK</sequence>
<dbReference type="Proteomes" id="UP000695022">
    <property type="component" value="Unplaced"/>
</dbReference>
<accession>A0ABM1DUL0</accession>